<name>A0ABU9UAH4_9SPIR</name>
<keyword evidence="2" id="KW-1185">Reference proteome</keyword>
<dbReference type="Proteomes" id="UP001466331">
    <property type="component" value="Unassembled WGS sequence"/>
</dbReference>
<organism evidence="1 2">
    <name type="scientific">Rarispira pelagica</name>
    <dbReference type="NCBI Taxonomy" id="3141764"/>
    <lineage>
        <taxon>Bacteria</taxon>
        <taxon>Pseudomonadati</taxon>
        <taxon>Spirochaetota</taxon>
        <taxon>Spirochaetia</taxon>
        <taxon>Winmispirales</taxon>
        <taxon>Winmispiraceae</taxon>
        <taxon>Rarispira</taxon>
    </lineage>
</organism>
<comment type="caution">
    <text evidence="1">The sequence shown here is derived from an EMBL/GenBank/DDBJ whole genome shotgun (WGS) entry which is preliminary data.</text>
</comment>
<reference evidence="1 2" key="1">
    <citation type="submission" date="2024-03" db="EMBL/GenBank/DDBJ databases">
        <title>Ignisphaera cupida sp. nov., a hyperthermophilic hydrolytic archaeon from a hot spring of Kamchatka, and proposal of Ignisphaeraceae fam. nov.</title>
        <authorList>
            <person name="Podosokorskaya O.A."/>
            <person name="Elcheninov A.G."/>
            <person name="Maltseva A.I."/>
            <person name="Zayulina K.S."/>
            <person name="Novikov A."/>
            <person name="Merkel A.Y."/>
        </authorList>
    </citation>
    <scope>NUCLEOTIDE SEQUENCE [LARGE SCALE GENOMIC DNA]</scope>
    <source>
        <strain evidence="1 2">38H-sp</strain>
    </source>
</reference>
<proteinExistence type="predicted"/>
<evidence type="ECO:0000313" key="1">
    <source>
        <dbReference type="EMBL" id="MEM5947661.1"/>
    </source>
</evidence>
<accession>A0ABU9UAH4</accession>
<evidence type="ECO:0000313" key="2">
    <source>
        <dbReference type="Proteomes" id="UP001466331"/>
    </source>
</evidence>
<sequence>MKNNPLYKKAYANMQPGVITADGFLGDDTRSLADIIEADEEAFAALGLEFEEVAQKLRQLQTEGLRGLGEPVTVEGKWLVRVDDARGRLPSPFEDGIFRKVNTEVLNKKNNTRIVFTDLSLHLMEKYHFLEGKGSPFRLEPADIKAVLYDTEE</sequence>
<gene>
    <name evidence="1" type="ORF">WKV44_03795</name>
</gene>
<dbReference type="EMBL" id="JBCHKQ010000001">
    <property type="protein sequence ID" value="MEM5947661.1"/>
    <property type="molecule type" value="Genomic_DNA"/>
</dbReference>
<dbReference type="RefSeq" id="WP_420069103.1">
    <property type="nucleotide sequence ID" value="NZ_JBCHKQ010000001.1"/>
</dbReference>
<protein>
    <submittedName>
        <fullName evidence="1">Uncharacterized protein</fullName>
    </submittedName>
</protein>